<dbReference type="AlphaFoldDB" id="A0A177Y4T3"/>
<accession>A0A177Y4T3</accession>
<comment type="caution">
    <text evidence="2">The sequence shown here is derived from an EMBL/GenBank/DDBJ whole genome shotgun (WGS) entry which is preliminary data.</text>
</comment>
<dbReference type="InterPro" id="IPR005509">
    <property type="entry name" value="AfsA_hotdog_dom"/>
</dbReference>
<dbReference type="Proteomes" id="UP000078406">
    <property type="component" value="Unassembled WGS sequence"/>
</dbReference>
<dbReference type="EMBL" id="LLEI02000018">
    <property type="protein sequence ID" value="OAJ95505.1"/>
    <property type="molecule type" value="Genomic_DNA"/>
</dbReference>
<dbReference type="RefSeq" id="WP_049846383.1">
    <property type="nucleotide sequence ID" value="NZ_LLEI02000018.1"/>
</dbReference>
<protein>
    <recommendedName>
        <fullName evidence="1">A-factor biosynthesis hotdog domain-containing protein</fullName>
    </recommendedName>
</protein>
<dbReference type="Pfam" id="PF03756">
    <property type="entry name" value="AfsA"/>
    <property type="match status" value="1"/>
</dbReference>
<name>A0A177Y4T3_9VIBR</name>
<organism evidence="2 3">
    <name type="scientific">Vibrio bivalvicida</name>
    <dbReference type="NCBI Taxonomy" id="1276888"/>
    <lineage>
        <taxon>Bacteria</taxon>
        <taxon>Pseudomonadati</taxon>
        <taxon>Pseudomonadota</taxon>
        <taxon>Gammaproteobacteria</taxon>
        <taxon>Vibrionales</taxon>
        <taxon>Vibrionaceae</taxon>
        <taxon>Vibrio</taxon>
        <taxon>Vibrio oreintalis group</taxon>
    </lineage>
</organism>
<evidence type="ECO:0000313" key="3">
    <source>
        <dbReference type="Proteomes" id="UP000078406"/>
    </source>
</evidence>
<evidence type="ECO:0000259" key="1">
    <source>
        <dbReference type="Pfam" id="PF03756"/>
    </source>
</evidence>
<gene>
    <name evidence="2" type="ORF">APB76_04060</name>
</gene>
<sequence>MEVNKIVVVGDKYSEYANGKKALTISQLELLAKLPDNLFPDEHELIAGQGVCKHKAKKVIDDIGNNIKLKSKLKTCSVEKLASEHKNRHTHKWDERNILIGQAEKVDHKLDMYALPLVIDDNCELMGDHQTGQHVQGMLLVEACRQAFIAVTEEFVYQKQNDKYYVINSMSIDFANFLFPLPAIVHFEFVEKDVNDRRGRFKARMSVMQNQTVCASMDVSFAVYSAKSIIAKEGELAESATEAVVSPSHHFSMEQDCA</sequence>
<proteinExistence type="predicted"/>
<feature type="domain" description="A-factor biosynthesis hotdog" evidence="1">
    <location>
        <begin position="91"/>
        <end position="221"/>
    </location>
</feature>
<evidence type="ECO:0000313" key="2">
    <source>
        <dbReference type="EMBL" id="OAJ95505.1"/>
    </source>
</evidence>
<reference evidence="2 3" key="1">
    <citation type="journal article" date="2016" name="Syst. Appl. Microbiol.">
        <title>Vibrio bivalvicida sp. nov., a novel larval pathogen for bivalve molluscs reared in a hatchery.</title>
        <authorList>
            <person name="Dubert J."/>
            <person name="Romalde J.L."/>
            <person name="Prado S."/>
            <person name="Barja J.L."/>
        </authorList>
    </citation>
    <scope>NUCLEOTIDE SEQUENCE [LARGE SCALE GENOMIC DNA]</scope>
    <source>
        <strain evidence="2 3">605</strain>
    </source>
</reference>